<accession>A0ACA9R0M8</accession>
<comment type="caution">
    <text evidence="1">The sequence shown here is derived from an EMBL/GenBank/DDBJ whole genome shotgun (WGS) entry which is preliminary data.</text>
</comment>
<organism evidence="1 2">
    <name type="scientific">Dentiscutata heterogama</name>
    <dbReference type="NCBI Taxonomy" id="1316150"/>
    <lineage>
        <taxon>Eukaryota</taxon>
        <taxon>Fungi</taxon>
        <taxon>Fungi incertae sedis</taxon>
        <taxon>Mucoromycota</taxon>
        <taxon>Glomeromycotina</taxon>
        <taxon>Glomeromycetes</taxon>
        <taxon>Diversisporales</taxon>
        <taxon>Gigasporaceae</taxon>
        <taxon>Dentiscutata</taxon>
    </lineage>
</organism>
<dbReference type="Proteomes" id="UP000789702">
    <property type="component" value="Unassembled WGS sequence"/>
</dbReference>
<keyword evidence="2" id="KW-1185">Reference proteome</keyword>
<feature type="non-terminal residue" evidence="1">
    <location>
        <position position="56"/>
    </location>
</feature>
<sequence>NQLNNADSTMELSRLSGNGSLKNVFSVIINRTFIIVVIASTHVRPGSLTMVTLTKL</sequence>
<dbReference type="EMBL" id="CAJVPU010057221">
    <property type="protein sequence ID" value="CAG8771665.1"/>
    <property type="molecule type" value="Genomic_DNA"/>
</dbReference>
<evidence type="ECO:0000313" key="1">
    <source>
        <dbReference type="EMBL" id="CAG8771665.1"/>
    </source>
</evidence>
<gene>
    <name evidence="1" type="ORF">DHETER_LOCUS15866</name>
</gene>
<reference evidence="1" key="1">
    <citation type="submission" date="2021-06" db="EMBL/GenBank/DDBJ databases">
        <authorList>
            <person name="Kallberg Y."/>
            <person name="Tangrot J."/>
            <person name="Rosling A."/>
        </authorList>
    </citation>
    <scope>NUCLEOTIDE SEQUENCE</scope>
    <source>
        <strain evidence="1">IL203A</strain>
    </source>
</reference>
<feature type="non-terminal residue" evidence="1">
    <location>
        <position position="1"/>
    </location>
</feature>
<name>A0ACA9R0M8_9GLOM</name>
<protein>
    <submittedName>
        <fullName evidence="1">13542_t:CDS:1</fullName>
    </submittedName>
</protein>
<evidence type="ECO:0000313" key="2">
    <source>
        <dbReference type="Proteomes" id="UP000789702"/>
    </source>
</evidence>
<proteinExistence type="predicted"/>